<dbReference type="GO" id="GO:0043565">
    <property type="term" value="F:sequence-specific DNA binding"/>
    <property type="evidence" value="ECO:0007669"/>
    <property type="project" value="InterPro"/>
</dbReference>
<evidence type="ECO:0000313" key="6">
    <source>
        <dbReference type="Proteomes" id="UP000300879"/>
    </source>
</evidence>
<dbReference type="InterPro" id="IPR014710">
    <property type="entry name" value="RmlC-like_jellyroll"/>
</dbReference>
<dbReference type="OrthoDB" id="506156at2"/>
<evidence type="ECO:0000256" key="1">
    <source>
        <dbReference type="ARBA" id="ARBA00023015"/>
    </source>
</evidence>
<reference evidence="5 6" key="1">
    <citation type="submission" date="2019-05" db="EMBL/GenBank/DDBJ databases">
        <authorList>
            <person name="Chen C."/>
        </authorList>
    </citation>
    <scope>NUCLEOTIDE SEQUENCE [LARGE SCALE GENOMIC DNA]</scope>
    <source>
        <strain evidence="5 6">HB172198</strain>
    </source>
</reference>
<dbReference type="InterPro" id="IPR009057">
    <property type="entry name" value="Homeodomain-like_sf"/>
</dbReference>
<evidence type="ECO:0000256" key="2">
    <source>
        <dbReference type="ARBA" id="ARBA00023125"/>
    </source>
</evidence>
<sequence>MAHPEDLPLASYGDEESSFYFDHIRRRLPFERNNHYHSTYEIYYLMSGERNYFIKEKLYRIQPGCLVMINRYDVHKSFMSGGPEHERIVINFDESFALSGGQTALPLFSQGDPVVPLQPQEQAQTLQIFNKMSQEATLQKDGYQDYLQLLLTELLLLISRFKQRPSAPAAYPINPLHEKMMDIVQYIHQHFQNKITLELLSDTFYISPYYLSRMFKEVTGFTIISYVNLTRIREAQRRLSETDTKIVDIAEQTGFESLTHFDRTFKKTIKMTASQYRKLYRLPQEE</sequence>
<name>A0A4P8XKD3_9BACL</name>
<dbReference type="InterPro" id="IPR018060">
    <property type="entry name" value="HTH_AraC"/>
</dbReference>
<dbReference type="Gene3D" id="1.10.10.60">
    <property type="entry name" value="Homeodomain-like"/>
    <property type="match status" value="2"/>
</dbReference>
<dbReference type="SUPFAM" id="SSF51215">
    <property type="entry name" value="Regulatory protein AraC"/>
    <property type="match status" value="1"/>
</dbReference>
<dbReference type="GO" id="GO:0003700">
    <property type="term" value="F:DNA-binding transcription factor activity"/>
    <property type="evidence" value="ECO:0007669"/>
    <property type="project" value="InterPro"/>
</dbReference>
<dbReference type="Pfam" id="PF12833">
    <property type="entry name" value="HTH_18"/>
    <property type="match status" value="1"/>
</dbReference>
<keyword evidence="6" id="KW-1185">Reference proteome</keyword>
<keyword evidence="3" id="KW-0804">Transcription</keyword>
<dbReference type="InterPro" id="IPR003313">
    <property type="entry name" value="AraC-bd"/>
</dbReference>
<dbReference type="EMBL" id="CP040396">
    <property type="protein sequence ID" value="QCT03156.1"/>
    <property type="molecule type" value="Genomic_DNA"/>
</dbReference>
<dbReference type="PROSITE" id="PS01124">
    <property type="entry name" value="HTH_ARAC_FAMILY_2"/>
    <property type="match status" value="1"/>
</dbReference>
<dbReference type="SMART" id="SM00342">
    <property type="entry name" value="HTH_ARAC"/>
    <property type="match status" value="1"/>
</dbReference>
<dbReference type="PANTHER" id="PTHR43280:SF28">
    <property type="entry name" value="HTH-TYPE TRANSCRIPTIONAL ACTIVATOR RHAS"/>
    <property type="match status" value="1"/>
</dbReference>
<feature type="domain" description="HTH araC/xylS-type" evidence="4">
    <location>
        <begin position="181"/>
        <end position="279"/>
    </location>
</feature>
<dbReference type="InterPro" id="IPR037923">
    <property type="entry name" value="HTH-like"/>
</dbReference>
<organism evidence="5 6">
    <name type="scientific">Paenibacillus algicola</name>
    <dbReference type="NCBI Taxonomy" id="2565926"/>
    <lineage>
        <taxon>Bacteria</taxon>
        <taxon>Bacillati</taxon>
        <taxon>Bacillota</taxon>
        <taxon>Bacilli</taxon>
        <taxon>Bacillales</taxon>
        <taxon>Paenibacillaceae</taxon>
        <taxon>Paenibacillus</taxon>
    </lineage>
</organism>
<dbReference type="SUPFAM" id="SSF46689">
    <property type="entry name" value="Homeodomain-like"/>
    <property type="match status" value="2"/>
</dbReference>
<dbReference type="RefSeq" id="WP_138226067.1">
    <property type="nucleotide sequence ID" value="NZ_CP040396.1"/>
</dbReference>
<dbReference type="InterPro" id="IPR018062">
    <property type="entry name" value="HTH_AraC-typ_CS"/>
</dbReference>
<evidence type="ECO:0000256" key="3">
    <source>
        <dbReference type="ARBA" id="ARBA00023163"/>
    </source>
</evidence>
<evidence type="ECO:0000313" key="5">
    <source>
        <dbReference type="EMBL" id="QCT03156.1"/>
    </source>
</evidence>
<keyword evidence="2" id="KW-0238">DNA-binding</keyword>
<protein>
    <submittedName>
        <fullName evidence="5">AraC family transcriptional regulator</fullName>
    </submittedName>
</protein>
<accession>A0A4P8XKD3</accession>
<keyword evidence="1" id="KW-0805">Transcription regulation</keyword>
<dbReference type="Gene3D" id="2.60.120.10">
    <property type="entry name" value="Jelly Rolls"/>
    <property type="match status" value="1"/>
</dbReference>
<dbReference type="KEGG" id="palo:E6C60_2444"/>
<evidence type="ECO:0000259" key="4">
    <source>
        <dbReference type="PROSITE" id="PS01124"/>
    </source>
</evidence>
<proteinExistence type="predicted"/>
<dbReference type="Proteomes" id="UP000300879">
    <property type="component" value="Chromosome"/>
</dbReference>
<dbReference type="PANTHER" id="PTHR43280">
    <property type="entry name" value="ARAC-FAMILY TRANSCRIPTIONAL REGULATOR"/>
    <property type="match status" value="1"/>
</dbReference>
<gene>
    <name evidence="5" type="ORF">E6C60_2444</name>
</gene>
<dbReference type="AlphaFoldDB" id="A0A4P8XKD3"/>
<dbReference type="Pfam" id="PF02311">
    <property type="entry name" value="AraC_binding"/>
    <property type="match status" value="1"/>
</dbReference>
<dbReference type="PROSITE" id="PS00041">
    <property type="entry name" value="HTH_ARAC_FAMILY_1"/>
    <property type="match status" value="1"/>
</dbReference>